<dbReference type="AlphaFoldDB" id="A0AAV9WE61"/>
<dbReference type="InterPro" id="IPR053137">
    <property type="entry name" value="NLR-like"/>
</dbReference>
<reference evidence="1 2" key="1">
    <citation type="submission" date="2023-08" db="EMBL/GenBank/DDBJ databases">
        <authorList>
            <person name="Palmer J.M."/>
        </authorList>
    </citation>
    <scope>NUCLEOTIDE SEQUENCE [LARGE SCALE GENOMIC DNA]</scope>
    <source>
        <strain evidence="1 2">TWF481</strain>
    </source>
</reference>
<dbReference type="PANTHER" id="PTHR46082">
    <property type="entry name" value="ATP/GTP-BINDING PROTEIN-RELATED"/>
    <property type="match status" value="1"/>
</dbReference>
<dbReference type="Gene3D" id="3.40.50.1580">
    <property type="entry name" value="Nucleoside phosphorylase domain"/>
    <property type="match status" value="1"/>
</dbReference>
<accession>A0AAV9WE61</accession>
<evidence type="ECO:0000313" key="1">
    <source>
        <dbReference type="EMBL" id="KAK6506870.1"/>
    </source>
</evidence>
<evidence type="ECO:0000313" key="2">
    <source>
        <dbReference type="Proteomes" id="UP001370758"/>
    </source>
</evidence>
<dbReference type="Proteomes" id="UP001370758">
    <property type="component" value="Unassembled WGS sequence"/>
</dbReference>
<dbReference type="EMBL" id="JAVHJL010000003">
    <property type="protein sequence ID" value="KAK6506870.1"/>
    <property type="molecule type" value="Genomic_DNA"/>
</dbReference>
<sequence length="239" mass="25713">MPNRKDYTIGWISAIECEYIAGKAFLDAEHPIPDDLPVNDNNVYTLGEIGKHNVVIATLPSGQYGISSATAVVKDMLHSFPNIRIGLMVGVGGGAPLYLPDADEQDIRLGDIVVSKPIDGQSGVIQYDFGKNIQNQEFKLTGFLNQPPPLLLAAITGLSSQYAMNLHGNGLNGCIDSVLDKYPGLKKDYQRPDLVSDKLYRAQVTHPAHATTGASCATLCGDDPSKLVQRPERPEAGTP</sequence>
<organism evidence="1 2">
    <name type="scientific">Arthrobotrys musiformis</name>
    <dbReference type="NCBI Taxonomy" id="47236"/>
    <lineage>
        <taxon>Eukaryota</taxon>
        <taxon>Fungi</taxon>
        <taxon>Dikarya</taxon>
        <taxon>Ascomycota</taxon>
        <taxon>Pezizomycotina</taxon>
        <taxon>Orbiliomycetes</taxon>
        <taxon>Orbiliales</taxon>
        <taxon>Orbiliaceae</taxon>
        <taxon>Arthrobotrys</taxon>
    </lineage>
</organism>
<dbReference type="GO" id="GO:0003824">
    <property type="term" value="F:catalytic activity"/>
    <property type="evidence" value="ECO:0007669"/>
    <property type="project" value="InterPro"/>
</dbReference>
<dbReference type="GO" id="GO:0009116">
    <property type="term" value="P:nucleoside metabolic process"/>
    <property type="evidence" value="ECO:0007669"/>
    <property type="project" value="InterPro"/>
</dbReference>
<dbReference type="InterPro" id="IPR035994">
    <property type="entry name" value="Nucleoside_phosphorylase_sf"/>
</dbReference>
<dbReference type="SUPFAM" id="SSF53167">
    <property type="entry name" value="Purine and uridine phosphorylases"/>
    <property type="match status" value="1"/>
</dbReference>
<gene>
    <name evidence="1" type="ORF">TWF481_005330</name>
</gene>
<keyword evidence="2" id="KW-1185">Reference proteome</keyword>
<dbReference type="PANTHER" id="PTHR46082:SF11">
    <property type="entry name" value="AAA+ ATPASE DOMAIN-CONTAINING PROTEIN-RELATED"/>
    <property type="match status" value="1"/>
</dbReference>
<name>A0AAV9WE61_9PEZI</name>
<protein>
    <recommendedName>
        <fullName evidence="3">Nucleoside phosphorylase domain-containing protein</fullName>
    </recommendedName>
</protein>
<evidence type="ECO:0008006" key="3">
    <source>
        <dbReference type="Google" id="ProtNLM"/>
    </source>
</evidence>
<proteinExistence type="predicted"/>
<comment type="caution">
    <text evidence="1">The sequence shown here is derived from an EMBL/GenBank/DDBJ whole genome shotgun (WGS) entry which is preliminary data.</text>
</comment>